<dbReference type="AlphaFoldDB" id="A0A9I9E415"/>
<dbReference type="EnsemblPlants" id="MELO3C028383.2.1">
    <property type="protein sequence ID" value="MELO3C028383.2.1"/>
    <property type="gene ID" value="MELO3C028383.2"/>
</dbReference>
<proteinExistence type="predicted"/>
<reference evidence="1" key="1">
    <citation type="submission" date="2023-03" db="UniProtKB">
        <authorList>
            <consortium name="EnsemblPlants"/>
        </authorList>
    </citation>
    <scope>IDENTIFICATION</scope>
</reference>
<evidence type="ECO:0000313" key="1">
    <source>
        <dbReference type="EnsemblPlants" id="MELO3C028383.2.1"/>
    </source>
</evidence>
<dbReference type="Gramene" id="MELO3C028383.2.1">
    <property type="protein sequence ID" value="MELO3C028383.2.1"/>
    <property type="gene ID" value="MELO3C028383.2"/>
</dbReference>
<name>A0A9I9E415_CUCME</name>
<organism evidence="1">
    <name type="scientific">Cucumis melo</name>
    <name type="common">Muskmelon</name>
    <dbReference type="NCBI Taxonomy" id="3656"/>
    <lineage>
        <taxon>Eukaryota</taxon>
        <taxon>Viridiplantae</taxon>
        <taxon>Streptophyta</taxon>
        <taxon>Embryophyta</taxon>
        <taxon>Tracheophyta</taxon>
        <taxon>Spermatophyta</taxon>
        <taxon>Magnoliopsida</taxon>
        <taxon>eudicotyledons</taxon>
        <taxon>Gunneridae</taxon>
        <taxon>Pentapetalae</taxon>
        <taxon>rosids</taxon>
        <taxon>fabids</taxon>
        <taxon>Cucurbitales</taxon>
        <taxon>Cucurbitaceae</taxon>
        <taxon>Benincaseae</taxon>
        <taxon>Cucumis</taxon>
    </lineage>
</organism>
<sequence>MTITFIAIALMLVYLILKIRSHCLNQSNFFTTQVAPSVLR</sequence>
<protein>
    <submittedName>
        <fullName evidence="1">Uncharacterized protein</fullName>
    </submittedName>
</protein>
<accession>A0A9I9E415</accession>